<feature type="domain" description="Transcription regulator PadR N-terminal" evidence="1">
    <location>
        <begin position="15"/>
        <end position="89"/>
    </location>
</feature>
<sequence length="198" mass="22908">MVKRRKVSNPLALAVLVYLMAEPMHTYELGRRLQQHGKDRSIKYNRGSLYMVVEQLCKAGFVAERETVRDTQRPERTIYGITEAGRDELYDWMRALVAVPYEEYPHFGVALSLLAVLAPAEATELLGRRLATLGEQAEETRGVLRQAVEDDVPWVFLAEERYRLSLVEAEIRFVTDLIESLKDPAYERTWQRMKESMT</sequence>
<dbReference type="EMBL" id="FNFB01000022">
    <property type="protein sequence ID" value="SDL46659.1"/>
    <property type="molecule type" value="Genomic_DNA"/>
</dbReference>
<dbReference type="Proteomes" id="UP000198683">
    <property type="component" value="Unassembled WGS sequence"/>
</dbReference>
<dbReference type="RefSeq" id="WP_090770780.1">
    <property type="nucleotide sequence ID" value="NZ_FNFB01000022.1"/>
</dbReference>
<dbReference type="InterPro" id="IPR036390">
    <property type="entry name" value="WH_DNA-bd_sf"/>
</dbReference>
<evidence type="ECO:0000313" key="3">
    <source>
        <dbReference type="Proteomes" id="UP000198683"/>
    </source>
</evidence>
<dbReference type="Gene3D" id="1.10.10.10">
    <property type="entry name" value="Winged helix-like DNA-binding domain superfamily/Winged helix DNA-binding domain"/>
    <property type="match status" value="1"/>
</dbReference>
<dbReference type="GO" id="GO:0003677">
    <property type="term" value="F:DNA binding"/>
    <property type="evidence" value="ECO:0007669"/>
    <property type="project" value="UniProtKB-KW"/>
</dbReference>
<dbReference type="InterPro" id="IPR052509">
    <property type="entry name" value="Metal_resp_DNA-bind_regulator"/>
</dbReference>
<evidence type="ECO:0000313" key="2">
    <source>
        <dbReference type="EMBL" id="SDL46659.1"/>
    </source>
</evidence>
<reference evidence="2 3" key="1">
    <citation type="submission" date="2016-10" db="EMBL/GenBank/DDBJ databases">
        <authorList>
            <person name="de Groot N.N."/>
        </authorList>
    </citation>
    <scope>NUCLEOTIDE SEQUENCE [LARGE SCALE GENOMIC DNA]</scope>
    <source>
        <strain evidence="2 3">CGMCC 4.5681</strain>
    </source>
</reference>
<dbReference type="InterPro" id="IPR005149">
    <property type="entry name" value="Tscrpt_reg_PadR_N"/>
</dbReference>
<protein>
    <submittedName>
        <fullName evidence="2">DNA-binding transcriptional regulator, PadR family</fullName>
    </submittedName>
</protein>
<evidence type="ECO:0000259" key="1">
    <source>
        <dbReference type="Pfam" id="PF03551"/>
    </source>
</evidence>
<dbReference type="OrthoDB" id="8443918at2"/>
<dbReference type="PANTHER" id="PTHR33169">
    <property type="entry name" value="PADR-FAMILY TRANSCRIPTIONAL REGULATOR"/>
    <property type="match status" value="1"/>
</dbReference>
<dbReference type="Pfam" id="PF03551">
    <property type="entry name" value="PadR"/>
    <property type="match status" value="1"/>
</dbReference>
<dbReference type="PANTHER" id="PTHR33169:SF27">
    <property type="entry name" value="TRANSCRIPTIONAL REGULATOR PADR FAMILY PROTEIN"/>
    <property type="match status" value="1"/>
</dbReference>
<organism evidence="2 3">
    <name type="scientific">Nonomuraea maritima</name>
    <dbReference type="NCBI Taxonomy" id="683260"/>
    <lineage>
        <taxon>Bacteria</taxon>
        <taxon>Bacillati</taxon>
        <taxon>Actinomycetota</taxon>
        <taxon>Actinomycetes</taxon>
        <taxon>Streptosporangiales</taxon>
        <taxon>Streptosporangiaceae</taxon>
        <taxon>Nonomuraea</taxon>
    </lineage>
</organism>
<dbReference type="InterPro" id="IPR036388">
    <property type="entry name" value="WH-like_DNA-bd_sf"/>
</dbReference>
<dbReference type="STRING" id="683260.SAMN05421874_12225"/>
<accession>A0A1G9KAK6</accession>
<keyword evidence="3" id="KW-1185">Reference proteome</keyword>
<dbReference type="AlphaFoldDB" id="A0A1G9KAK6"/>
<dbReference type="SUPFAM" id="SSF46785">
    <property type="entry name" value="Winged helix' DNA-binding domain"/>
    <property type="match status" value="1"/>
</dbReference>
<proteinExistence type="predicted"/>
<gene>
    <name evidence="2" type="ORF">SAMN05421874_12225</name>
</gene>
<keyword evidence="2" id="KW-0238">DNA-binding</keyword>
<name>A0A1G9KAK6_9ACTN</name>